<evidence type="ECO:0000259" key="9">
    <source>
        <dbReference type="Pfam" id="PF01431"/>
    </source>
</evidence>
<dbReference type="PANTHER" id="PTHR11733">
    <property type="entry name" value="ZINC METALLOPROTEASE FAMILY M13 NEPRILYSIN-RELATED"/>
    <property type="match status" value="1"/>
</dbReference>
<dbReference type="AlphaFoldDB" id="A0A914LKC6"/>
<dbReference type="Proteomes" id="UP000887563">
    <property type="component" value="Unplaced"/>
</dbReference>
<evidence type="ECO:0000256" key="4">
    <source>
        <dbReference type="ARBA" id="ARBA00022723"/>
    </source>
</evidence>
<evidence type="ECO:0000256" key="5">
    <source>
        <dbReference type="ARBA" id="ARBA00022801"/>
    </source>
</evidence>
<proteinExistence type="inferred from homology"/>
<comment type="similarity">
    <text evidence="2">Belongs to the peptidase M13 family.</text>
</comment>
<dbReference type="GO" id="GO:0004222">
    <property type="term" value="F:metalloendopeptidase activity"/>
    <property type="evidence" value="ECO:0007669"/>
    <property type="project" value="InterPro"/>
</dbReference>
<dbReference type="Gene3D" id="1.10.1380.10">
    <property type="entry name" value="Neutral endopeptidase , domain2"/>
    <property type="match status" value="1"/>
</dbReference>
<comment type="cofactor">
    <cofactor evidence="1">
        <name>Zn(2+)</name>
        <dbReference type="ChEBI" id="CHEBI:29105"/>
    </cofactor>
</comment>
<evidence type="ECO:0000256" key="2">
    <source>
        <dbReference type="ARBA" id="ARBA00007357"/>
    </source>
</evidence>
<dbReference type="InterPro" id="IPR024079">
    <property type="entry name" value="MetalloPept_cat_dom_sf"/>
</dbReference>
<reference evidence="12" key="1">
    <citation type="submission" date="2022-11" db="UniProtKB">
        <authorList>
            <consortium name="WormBaseParasite"/>
        </authorList>
    </citation>
    <scope>IDENTIFICATION</scope>
</reference>
<evidence type="ECO:0000313" key="11">
    <source>
        <dbReference type="Proteomes" id="UP000887563"/>
    </source>
</evidence>
<feature type="domain" description="Peptidase M13 N-terminal" evidence="10">
    <location>
        <begin position="36"/>
        <end position="143"/>
    </location>
</feature>
<dbReference type="GO" id="GO:0005886">
    <property type="term" value="C:plasma membrane"/>
    <property type="evidence" value="ECO:0007669"/>
    <property type="project" value="TreeGrafter"/>
</dbReference>
<feature type="domain" description="Peptidase M13 C-terminal" evidence="9">
    <location>
        <begin position="179"/>
        <end position="293"/>
    </location>
</feature>
<evidence type="ECO:0000256" key="8">
    <source>
        <dbReference type="SAM" id="SignalP"/>
    </source>
</evidence>
<keyword evidence="5" id="KW-0378">Hydrolase</keyword>
<evidence type="ECO:0000256" key="7">
    <source>
        <dbReference type="ARBA" id="ARBA00023049"/>
    </source>
</evidence>
<feature type="signal peptide" evidence="8">
    <location>
        <begin position="1"/>
        <end position="18"/>
    </location>
</feature>
<organism evidence="11 12">
    <name type="scientific">Meloidogyne incognita</name>
    <name type="common">Southern root-knot nematode worm</name>
    <name type="synonym">Oxyuris incognita</name>
    <dbReference type="NCBI Taxonomy" id="6306"/>
    <lineage>
        <taxon>Eukaryota</taxon>
        <taxon>Metazoa</taxon>
        <taxon>Ecdysozoa</taxon>
        <taxon>Nematoda</taxon>
        <taxon>Chromadorea</taxon>
        <taxon>Rhabditida</taxon>
        <taxon>Tylenchina</taxon>
        <taxon>Tylenchomorpha</taxon>
        <taxon>Tylenchoidea</taxon>
        <taxon>Meloidogynidae</taxon>
        <taxon>Meloidogyninae</taxon>
        <taxon>Meloidogyne</taxon>
        <taxon>Meloidogyne incognita group</taxon>
    </lineage>
</organism>
<keyword evidence="11" id="KW-1185">Reference proteome</keyword>
<keyword evidence="8" id="KW-0732">Signal</keyword>
<evidence type="ECO:0000256" key="1">
    <source>
        <dbReference type="ARBA" id="ARBA00001947"/>
    </source>
</evidence>
<keyword evidence="3" id="KW-0645">Protease</keyword>
<keyword evidence="4" id="KW-0479">Metal-binding</keyword>
<dbReference type="InterPro" id="IPR018497">
    <property type="entry name" value="Peptidase_M13_C"/>
</dbReference>
<dbReference type="InterPro" id="IPR000718">
    <property type="entry name" value="Peptidase_M13"/>
</dbReference>
<dbReference type="WBParaSite" id="Minc3s00588g14725">
    <property type="protein sequence ID" value="Minc3s00588g14725"/>
    <property type="gene ID" value="Minc3s00588g14725"/>
</dbReference>
<keyword evidence="6" id="KW-0862">Zinc</keyword>
<dbReference type="GO" id="GO:0016485">
    <property type="term" value="P:protein processing"/>
    <property type="evidence" value="ECO:0007669"/>
    <property type="project" value="TreeGrafter"/>
</dbReference>
<evidence type="ECO:0000256" key="3">
    <source>
        <dbReference type="ARBA" id="ARBA00022670"/>
    </source>
</evidence>
<dbReference type="Pfam" id="PF01431">
    <property type="entry name" value="Peptidase_M13"/>
    <property type="match status" value="1"/>
</dbReference>
<evidence type="ECO:0000259" key="10">
    <source>
        <dbReference type="Pfam" id="PF05649"/>
    </source>
</evidence>
<sequence length="295" mass="33700">MFSSSLILIIQFLQLIFASKNIFSDITTSLNTKLDPCKDFYKFVCDGFERRIKVSECYEISNAATRKAEVDDQLELILKTTKSPPPNLSKGLKQLFQKMFEFHHSCMSWSGKELFGSNAVLNKLELLHTDGKMKRPQFNTEWGIKAFPVGGFFQLVTIFDTRKGRTNLERKIVQVDGTLLSINGSLTANENIADNGGLIAAFNAFQLLKQKVNYPKHVFNGLRQYNDEQLFFIHYAYRQCSKMGQIWLRQRLSVGQHSVTPARVNVPLQNFPKFAKAFKCPLGSAMNPYLKCSLW</sequence>
<evidence type="ECO:0000313" key="12">
    <source>
        <dbReference type="WBParaSite" id="Minc3s00588g14725"/>
    </source>
</evidence>
<protein>
    <submittedName>
        <fullName evidence="12">Peptidase M13 C-terminal domain-containing protein</fullName>
    </submittedName>
</protein>
<dbReference type="Gene3D" id="3.40.390.10">
    <property type="entry name" value="Collagenase (Catalytic Domain)"/>
    <property type="match status" value="2"/>
</dbReference>
<feature type="chain" id="PRO_5037779308" evidence="8">
    <location>
        <begin position="19"/>
        <end position="295"/>
    </location>
</feature>
<dbReference type="SUPFAM" id="SSF55486">
    <property type="entry name" value="Metalloproteases ('zincins'), catalytic domain"/>
    <property type="match status" value="2"/>
</dbReference>
<accession>A0A914LKC6</accession>
<keyword evidence="7" id="KW-0482">Metalloprotease</keyword>
<dbReference type="InterPro" id="IPR008753">
    <property type="entry name" value="Peptidase_M13_N"/>
</dbReference>
<dbReference type="PANTHER" id="PTHR11733:SF241">
    <property type="entry name" value="GH26575P-RELATED"/>
    <property type="match status" value="1"/>
</dbReference>
<dbReference type="Pfam" id="PF05649">
    <property type="entry name" value="Peptidase_M13_N"/>
    <property type="match status" value="1"/>
</dbReference>
<dbReference type="PROSITE" id="PS51885">
    <property type="entry name" value="NEPRILYSIN"/>
    <property type="match status" value="1"/>
</dbReference>
<name>A0A914LKC6_MELIC</name>
<dbReference type="InterPro" id="IPR042089">
    <property type="entry name" value="Peptidase_M13_dom_2"/>
</dbReference>
<evidence type="ECO:0000256" key="6">
    <source>
        <dbReference type="ARBA" id="ARBA00022833"/>
    </source>
</evidence>